<reference evidence="1" key="1">
    <citation type="journal article" date="2023" name="Genome Biol. Evol.">
        <title>Long-read-based Genome Assembly of Drosophila gunungcola Reveals Fewer Chemosensory Genes in Flower-breeding Species.</title>
        <authorList>
            <person name="Negi A."/>
            <person name="Liao B.Y."/>
            <person name="Yeh S.D."/>
        </authorList>
    </citation>
    <scope>NUCLEOTIDE SEQUENCE</scope>
    <source>
        <strain evidence="1">Sukarami</strain>
    </source>
</reference>
<dbReference type="PANTHER" id="PTHR22878">
    <property type="entry name" value="DYNEIN HEAVY CHAIN 6, AXONEMAL-LIKE-RELATED"/>
    <property type="match status" value="1"/>
</dbReference>
<evidence type="ECO:0000313" key="2">
    <source>
        <dbReference type="Proteomes" id="UP001059596"/>
    </source>
</evidence>
<dbReference type="GO" id="GO:0007018">
    <property type="term" value="P:microtubule-based movement"/>
    <property type="evidence" value="ECO:0007669"/>
    <property type="project" value="InterPro"/>
</dbReference>
<dbReference type="InterPro" id="IPR026983">
    <property type="entry name" value="DHC"/>
</dbReference>
<dbReference type="GO" id="GO:0051959">
    <property type="term" value="F:dynein light intermediate chain binding"/>
    <property type="evidence" value="ECO:0007669"/>
    <property type="project" value="InterPro"/>
</dbReference>
<comment type="caution">
    <text evidence="1">The sequence shown here is derived from an EMBL/GenBank/DDBJ whole genome shotgun (WGS) entry which is preliminary data.</text>
</comment>
<organism evidence="1 2">
    <name type="scientific">Drosophila gunungcola</name>
    <name type="common">fruit fly</name>
    <dbReference type="NCBI Taxonomy" id="103775"/>
    <lineage>
        <taxon>Eukaryota</taxon>
        <taxon>Metazoa</taxon>
        <taxon>Ecdysozoa</taxon>
        <taxon>Arthropoda</taxon>
        <taxon>Hexapoda</taxon>
        <taxon>Insecta</taxon>
        <taxon>Pterygota</taxon>
        <taxon>Neoptera</taxon>
        <taxon>Endopterygota</taxon>
        <taxon>Diptera</taxon>
        <taxon>Brachycera</taxon>
        <taxon>Muscomorpha</taxon>
        <taxon>Ephydroidea</taxon>
        <taxon>Drosophilidae</taxon>
        <taxon>Drosophila</taxon>
        <taxon>Sophophora</taxon>
    </lineage>
</organism>
<dbReference type="Gene3D" id="1.10.8.720">
    <property type="entry name" value="Region D6 of dynein motor"/>
    <property type="match status" value="1"/>
</dbReference>
<dbReference type="Proteomes" id="UP001059596">
    <property type="component" value="Chromosome 3R"/>
</dbReference>
<dbReference type="InterPro" id="IPR042219">
    <property type="entry name" value="AAA_lid_11_sf"/>
</dbReference>
<proteinExistence type="predicted"/>
<evidence type="ECO:0000313" key="1">
    <source>
        <dbReference type="EMBL" id="KAI8044522.1"/>
    </source>
</evidence>
<sequence length="60" mass="6782">MLTNCNISSAVVTEPPNGLKLNLRSTYFKVRQERLESCSHVAFRPLVYVLAFFHAVVQVS</sequence>
<name>A0A9Q0BTV5_9MUSC</name>
<gene>
    <name evidence="1" type="ORF">M5D96_000691</name>
</gene>
<dbReference type="GO" id="GO:0030286">
    <property type="term" value="C:dynein complex"/>
    <property type="evidence" value="ECO:0007669"/>
    <property type="project" value="InterPro"/>
</dbReference>
<dbReference type="GO" id="GO:0045505">
    <property type="term" value="F:dynein intermediate chain binding"/>
    <property type="evidence" value="ECO:0007669"/>
    <property type="project" value="InterPro"/>
</dbReference>
<dbReference type="PANTHER" id="PTHR22878:SF63">
    <property type="entry name" value="DYNEIN AXONEMAL HEAVY CHAIN 10"/>
    <property type="match status" value="1"/>
</dbReference>
<dbReference type="EMBL" id="JAMKOV010000001">
    <property type="protein sequence ID" value="KAI8044522.1"/>
    <property type="molecule type" value="Genomic_DNA"/>
</dbReference>
<accession>A0A9Q0BTV5</accession>
<dbReference type="AlphaFoldDB" id="A0A9Q0BTV5"/>
<protein>
    <submittedName>
        <fullName evidence="1">Uncharacterized protein</fullName>
    </submittedName>
</protein>
<keyword evidence="2" id="KW-1185">Reference proteome</keyword>